<dbReference type="AlphaFoldDB" id="A0A836HK33"/>
<name>A0A836HK33_9TRYP</name>
<dbReference type="RefSeq" id="XP_067180861.1">
    <property type="nucleotide sequence ID" value="XM_067325016.1"/>
</dbReference>
<feature type="transmembrane region" description="Helical" evidence="1">
    <location>
        <begin position="547"/>
        <end position="569"/>
    </location>
</feature>
<evidence type="ECO:0000313" key="3">
    <source>
        <dbReference type="EMBL" id="KAG5485565.1"/>
    </source>
</evidence>
<organism evidence="3 4">
    <name type="scientific">Leishmania martiniquensis</name>
    <dbReference type="NCBI Taxonomy" id="1580590"/>
    <lineage>
        <taxon>Eukaryota</taxon>
        <taxon>Discoba</taxon>
        <taxon>Euglenozoa</taxon>
        <taxon>Kinetoplastea</taxon>
        <taxon>Metakinetoplastina</taxon>
        <taxon>Trypanosomatida</taxon>
        <taxon>Trypanosomatidae</taxon>
        <taxon>Leishmaniinae</taxon>
        <taxon>Leishmania</taxon>
    </lineage>
</organism>
<keyword evidence="1" id="KW-1133">Transmembrane helix</keyword>
<feature type="signal peptide" evidence="2">
    <location>
        <begin position="1"/>
        <end position="30"/>
    </location>
</feature>
<dbReference type="Proteomes" id="UP000673552">
    <property type="component" value="Unassembled WGS sequence"/>
</dbReference>
<dbReference type="EMBL" id="JAFEUZ010000009">
    <property type="protein sequence ID" value="KAG5485565.1"/>
    <property type="molecule type" value="Genomic_DNA"/>
</dbReference>
<evidence type="ECO:0000256" key="2">
    <source>
        <dbReference type="SAM" id="SignalP"/>
    </source>
</evidence>
<dbReference type="KEGG" id="lmat:92517528"/>
<keyword evidence="1" id="KW-0812">Transmembrane</keyword>
<sequence length="600" mass="64914">MARKVASTTTLVAVTVLLLCTAFFVAAVTAAGPASASSAQKSQRQRIHSIATYAQRVGAALDLFVGGHSIDEDGDVGVLWQSFVEPQYANPSVGLESVQNVAAASPLTGAMQFLRYPHIAVEEMTRSVMKRARAAATLVSVVLGGPHSEDADALLAKMKTGSDLSMGATVTESPRLASLRSTRETTPAALKISTAPQHATQQRQILLKTINRKGEAQNWQPGEVPPLTCRNGLNAVSSDAIVECRNSVNTYSAAAYAQLSPVEREECDGFVSNDGPLTQTCVCAQDYYMSYIDEDDYSCQSRPLDVQVVLEREHECFSRADAALGMPGSVEGEYCVKTARNSTLQLPVQWKYRFLSDDDMLAASVFQSLRTPPQVPPGHRSLRWVVMNSTSGPAMGTYSELSMNTNLFSYVVAGHADAGLLPTSQRNVGFYLSSNTELLSASSFLAVFCFASPRKTKDQLREVPLKTTEVLKEYLGSADGITSHSLTLDLSTVPDDYVEGNQMYVEAGLRGGPSIYYYRVAHIHIAFTDLPEPHPNAHRYPKQFNPLYILLIAAVGAGVAGTGAAVLWYHCMEDEDDDDRFVSDAQRKTAQKRQPGASGG</sequence>
<accession>A0A836HK33</accession>
<dbReference type="OrthoDB" id="273375at2759"/>
<reference evidence="4" key="2">
    <citation type="journal article" date="2021" name="Sci. Data">
        <title>Chromosome-scale genome sequencing, assembly and annotation of six genomes from subfamily Leishmaniinae.</title>
        <authorList>
            <person name="Almutairi H."/>
            <person name="Urbaniak M.D."/>
            <person name="Bates M.D."/>
            <person name="Jariyapan N."/>
            <person name="Kwakye-Nuako G."/>
            <person name="Thomaz Soccol V."/>
            <person name="Al-Salem W.S."/>
            <person name="Dillon R.J."/>
            <person name="Bates P.A."/>
            <person name="Gatherer D."/>
        </authorList>
    </citation>
    <scope>NUCLEOTIDE SEQUENCE [LARGE SCALE GENOMIC DNA]</scope>
</reference>
<gene>
    <name evidence="3" type="ORF">LSCM1_07654</name>
</gene>
<keyword evidence="1" id="KW-0472">Membrane</keyword>
<evidence type="ECO:0000256" key="1">
    <source>
        <dbReference type="SAM" id="Phobius"/>
    </source>
</evidence>
<dbReference type="GeneID" id="92517528"/>
<reference evidence="4" key="1">
    <citation type="journal article" date="2021" name="Microbiol. Resour. Announc.">
        <title>LGAAP: Leishmaniinae Genome Assembly and Annotation Pipeline.</title>
        <authorList>
            <person name="Almutairi H."/>
            <person name="Urbaniak M.D."/>
            <person name="Bates M.D."/>
            <person name="Jariyapan N."/>
            <person name="Kwakye-Nuako G."/>
            <person name="Thomaz-Soccol V."/>
            <person name="Al-Salem W.S."/>
            <person name="Dillon R.J."/>
            <person name="Bates P.A."/>
            <person name="Gatherer D."/>
        </authorList>
    </citation>
    <scope>NUCLEOTIDE SEQUENCE [LARGE SCALE GENOMIC DNA]</scope>
</reference>
<feature type="chain" id="PRO_5032318695" evidence="2">
    <location>
        <begin position="31"/>
        <end position="600"/>
    </location>
</feature>
<evidence type="ECO:0000313" key="4">
    <source>
        <dbReference type="Proteomes" id="UP000673552"/>
    </source>
</evidence>
<proteinExistence type="predicted"/>
<dbReference type="SMR" id="A0A836HK33"/>
<comment type="caution">
    <text evidence="3">The sequence shown here is derived from an EMBL/GenBank/DDBJ whole genome shotgun (WGS) entry which is preliminary data.</text>
</comment>
<keyword evidence="4" id="KW-1185">Reference proteome</keyword>
<keyword evidence="2" id="KW-0732">Signal</keyword>
<protein>
    <submittedName>
        <fullName evidence="3">Uncharacterized protein</fullName>
    </submittedName>
</protein>